<keyword evidence="3 9" id="KW-0812">Transmembrane</keyword>
<keyword evidence="5 9" id="KW-1133">Transmembrane helix</keyword>
<feature type="transmembrane region" description="Helical" evidence="9">
    <location>
        <begin position="69"/>
        <end position="94"/>
    </location>
</feature>
<keyword evidence="7 9" id="KW-0472">Membrane</keyword>
<organism evidence="10 11">
    <name type="scientific">Rhinolophus ferrumequinum</name>
    <name type="common">Greater horseshoe bat</name>
    <dbReference type="NCBI Taxonomy" id="59479"/>
    <lineage>
        <taxon>Eukaryota</taxon>
        <taxon>Metazoa</taxon>
        <taxon>Chordata</taxon>
        <taxon>Craniata</taxon>
        <taxon>Vertebrata</taxon>
        <taxon>Euteleostomi</taxon>
        <taxon>Mammalia</taxon>
        <taxon>Eutheria</taxon>
        <taxon>Laurasiatheria</taxon>
        <taxon>Chiroptera</taxon>
        <taxon>Yinpterochiroptera</taxon>
        <taxon>Rhinolophoidea</taxon>
        <taxon>Rhinolophidae</taxon>
        <taxon>Rhinolophinae</taxon>
        <taxon>Rhinolophus</taxon>
    </lineage>
</organism>
<comment type="subunit">
    <text evidence="9">Component of the TIM22 complex.</text>
</comment>
<evidence type="ECO:0000256" key="9">
    <source>
        <dbReference type="RuleBase" id="RU367038"/>
    </source>
</evidence>
<comment type="function">
    <text evidence="8 9">Essential core component of the TIM22 complex, a complex that mediates the import and insertion of multi-pass transmembrane proteins into the mitochondrial inner membrane. In the TIM22 complex, it constitutes the voltage-activated and signal-gated channel. Forms a twin-pore translocase that uses the membrane potential as external driving force in 2 voltage-dependent steps.</text>
</comment>
<evidence type="ECO:0000313" key="11">
    <source>
        <dbReference type="Proteomes" id="UP000585614"/>
    </source>
</evidence>
<comment type="subcellular location">
    <subcellularLocation>
        <location evidence="1 9">Mitochondrion inner membrane</location>
        <topology evidence="1 9">Multi-pass membrane protein</topology>
    </subcellularLocation>
</comment>
<dbReference type="GO" id="GO:0042721">
    <property type="term" value="C:TIM22 mitochondrial import inner membrane insertion complex"/>
    <property type="evidence" value="ECO:0007669"/>
    <property type="project" value="UniProtKB-UniRule"/>
</dbReference>
<dbReference type="InterPro" id="IPR039175">
    <property type="entry name" value="TIM22"/>
</dbReference>
<keyword evidence="9" id="KW-0813">Transport</keyword>
<keyword evidence="9" id="KW-0811">Translocation</keyword>
<name>A0A7J7THN4_RHIFE</name>
<protein>
    <recommendedName>
        <fullName evidence="9">Mitochondrial import inner membrane translocase subunit TIM22</fullName>
    </recommendedName>
</protein>
<evidence type="ECO:0000256" key="7">
    <source>
        <dbReference type="ARBA" id="ARBA00023136"/>
    </source>
</evidence>
<dbReference type="AlphaFoldDB" id="A0A7J7THN4"/>
<dbReference type="GO" id="GO:0030943">
    <property type="term" value="F:mitochondrion targeting sequence binding"/>
    <property type="evidence" value="ECO:0007669"/>
    <property type="project" value="TreeGrafter"/>
</dbReference>
<comment type="similarity">
    <text evidence="2 9">Belongs to the Tim17/Tim22/Tim23 family.</text>
</comment>
<dbReference type="Pfam" id="PF02466">
    <property type="entry name" value="Tim17"/>
    <property type="match status" value="1"/>
</dbReference>
<dbReference type="Proteomes" id="UP000585614">
    <property type="component" value="Unassembled WGS sequence"/>
</dbReference>
<keyword evidence="4 9" id="KW-0999">Mitochondrion inner membrane</keyword>
<evidence type="ECO:0000256" key="1">
    <source>
        <dbReference type="ARBA" id="ARBA00004448"/>
    </source>
</evidence>
<evidence type="ECO:0000256" key="3">
    <source>
        <dbReference type="ARBA" id="ARBA00022692"/>
    </source>
</evidence>
<keyword evidence="6 9" id="KW-0496">Mitochondrion</keyword>
<comment type="caution">
    <text evidence="10">The sequence shown here is derived from an EMBL/GenBank/DDBJ whole genome shotgun (WGS) entry which is preliminary data.</text>
</comment>
<reference evidence="10 11" key="1">
    <citation type="journal article" date="2020" name="Nature">
        <title>Six reference-quality genomes reveal evolution of bat adaptations.</title>
        <authorList>
            <person name="Jebb D."/>
            <person name="Huang Z."/>
            <person name="Pippel M."/>
            <person name="Hughes G.M."/>
            <person name="Lavrichenko K."/>
            <person name="Devanna P."/>
            <person name="Winkler S."/>
            <person name="Jermiin L.S."/>
            <person name="Skirmuntt E.C."/>
            <person name="Katzourakis A."/>
            <person name="Burkitt-Gray L."/>
            <person name="Ray D.A."/>
            <person name="Sullivan K.A.M."/>
            <person name="Roscito J.G."/>
            <person name="Kirilenko B.M."/>
            <person name="Davalos L.M."/>
            <person name="Corthals A.P."/>
            <person name="Power M.L."/>
            <person name="Jones G."/>
            <person name="Ransome R.D."/>
            <person name="Dechmann D.K.N."/>
            <person name="Locatelli A.G."/>
            <person name="Puechmaille S.J."/>
            <person name="Fedrigo O."/>
            <person name="Jarvis E.D."/>
            <person name="Hiller M."/>
            <person name="Vernes S.C."/>
            <person name="Myers E.W."/>
            <person name="Teeling E.C."/>
        </authorList>
    </citation>
    <scope>NUCLEOTIDE SEQUENCE [LARGE SCALE GENOMIC DNA]</scope>
    <source>
        <strain evidence="10">MRhiFer1</strain>
        <tissue evidence="10">Lung</tissue>
    </source>
</reference>
<gene>
    <name evidence="10" type="ORF">mRhiFer1_016933</name>
</gene>
<evidence type="ECO:0000313" key="10">
    <source>
        <dbReference type="EMBL" id="KAF6299930.1"/>
    </source>
</evidence>
<dbReference type="GO" id="GO:0008320">
    <property type="term" value="F:protein transmembrane transporter activity"/>
    <property type="evidence" value="ECO:0007669"/>
    <property type="project" value="UniProtKB-UniRule"/>
</dbReference>
<keyword evidence="9" id="KW-0653">Protein transport</keyword>
<dbReference type="GO" id="GO:0045039">
    <property type="term" value="P:protein insertion into mitochondrial inner membrane"/>
    <property type="evidence" value="ECO:0007669"/>
    <property type="project" value="UniProtKB-UniRule"/>
</dbReference>
<evidence type="ECO:0000256" key="8">
    <source>
        <dbReference type="ARBA" id="ARBA00024713"/>
    </source>
</evidence>
<dbReference type="EMBL" id="JACAGC010000020">
    <property type="protein sequence ID" value="KAF6299930.1"/>
    <property type="molecule type" value="Genomic_DNA"/>
</dbReference>
<evidence type="ECO:0000256" key="5">
    <source>
        <dbReference type="ARBA" id="ARBA00022989"/>
    </source>
</evidence>
<proteinExistence type="inferred from homology"/>
<comment type="caution">
    <text evidence="9">Lacks conserved residue(s) required for the propagation of feature annotation.</text>
</comment>
<dbReference type="PANTHER" id="PTHR14110:SF0">
    <property type="entry name" value="MITOCHONDRIAL IMPORT INNER MEMBRANE TRANSLOCASE SUBUNIT TIM22"/>
    <property type="match status" value="1"/>
</dbReference>
<evidence type="ECO:0000256" key="2">
    <source>
        <dbReference type="ARBA" id="ARBA00008444"/>
    </source>
</evidence>
<accession>A0A7J7THN4</accession>
<evidence type="ECO:0000256" key="6">
    <source>
        <dbReference type="ARBA" id="ARBA00023128"/>
    </source>
</evidence>
<sequence length="312" mass="33566">MAATAPSAGGPAPEAAGSAEPPLQYSLLLQYLVGDKRQPRVLEPGSLGGIPSPAKSEEQKMIERAMESCAFKAALACVGGFVLGGAFGVFTAGIDTNVGFDPKDPYRTPTAKEVLKDMGQRGMSYAKNFAIVGAMFSCTECLVESYRGKSDWKNSVISGCITGGTIGFRGYWLKGWGHWLWRFCCFLCCNRLLSAVRVIASGEGYQPKIRAVLWRTFSAPLQSTASETEGICSPSSLGVVREPPGRDLPPASEQPHFLLLDPSQAAQGVCCASFFLLSRSGLSILTWRNSGPQRFSPHHTWPFGCLVLGEQR</sequence>
<dbReference type="PANTHER" id="PTHR14110">
    <property type="entry name" value="MITOCHONDRIAL IMPORT INNER MEMBRANE TRANSLOCASE SUBUNIT TIM22"/>
    <property type="match status" value="1"/>
</dbReference>
<evidence type="ECO:0000256" key="4">
    <source>
        <dbReference type="ARBA" id="ARBA00022792"/>
    </source>
</evidence>